<sequence length="644" mass="69391">MSETDRNLGRRREETFYGYVENTKDAIIVFQACLQNKLLRATRRFTETERSQIRSGTVVVFDEKESGIRRWTDGKFWSPSRIMGNFLVYRELLEKIPPSQAKLYDIPQGDARCALSTQADEVPPPPVGGDVTQPATPQQPAYPHTPEGFGPQTDQAESAKPTHYAETSRRGSEEETGRSPSGDTPAERRALPSHPGSYIYSGTKGIFYVKEGGLIKKTISLQVNGSTMHLVSYYKESQARGDLAADEDGETPERLVTPKEIFSLAELEVEPEMLNHQAFRRTLKVVANDRVVVELLESAEELQKASDYFSPGTLVPTAVLPSPLLPPPPSTLFNLHPGTSFPNLVPMGPPTPLVGNDWAHNGGAPNYFGAPSYPDVLPPLLGSSDVPRQTRSSRKRTRRPAPDDLDGPGYPSGLMIGGAPQGEGSPYDTGPALFTTSQYCPASISQFTGHLSELAPFKAPVCLDPNSLLPPGGTTPTDGAAYTWSEGLLQEPVDRSVLPPWAPATESFHYGALPADVGSGGGSDPQPATSQYDPSATAALVAAAAYDPESSEATNPSVTWPLPEHIHPSFDPPAEPLPTDYSALFRIGTPVEAMASPYHLTDPTTLDSLKRKRSTSPFPKAEPGTVYPTDGEYGVAPGGTTIPS</sequence>
<feature type="region of interest" description="Disordered" evidence="1">
    <location>
        <begin position="598"/>
        <end position="644"/>
    </location>
</feature>
<feature type="region of interest" description="Disordered" evidence="1">
    <location>
        <begin position="379"/>
        <end position="430"/>
    </location>
</feature>
<dbReference type="InterPro" id="IPR018608">
    <property type="entry name" value="Gti1/Pac2"/>
</dbReference>
<dbReference type="GO" id="GO:0003677">
    <property type="term" value="F:DNA binding"/>
    <property type="evidence" value="ECO:0007669"/>
    <property type="project" value="TreeGrafter"/>
</dbReference>
<evidence type="ECO:0000313" key="3">
    <source>
        <dbReference type="Proteomes" id="UP001150569"/>
    </source>
</evidence>
<organism evidence="2 3">
    <name type="scientific">Tieghemiomyces parasiticus</name>
    <dbReference type="NCBI Taxonomy" id="78921"/>
    <lineage>
        <taxon>Eukaryota</taxon>
        <taxon>Fungi</taxon>
        <taxon>Fungi incertae sedis</taxon>
        <taxon>Zoopagomycota</taxon>
        <taxon>Kickxellomycotina</taxon>
        <taxon>Dimargaritomycetes</taxon>
        <taxon>Dimargaritales</taxon>
        <taxon>Dimargaritaceae</taxon>
        <taxon>Tieghemiomyces</taxon>
    </lineage>
</organism>
<dbReference type="AlphaFoldDB" id="A0A9W8DUN8"/>
<dbReference type="Pfam" id="PF09729">
    <property type="entry name" value="Gti1_Pac2"/>
    <property type="match status" value="1"/>
</dbReference>
<evidence type="ECO:0000256" key="1">
    <source>
        <dbReference type="SAM" id="MobiDB-lite"/>
    </source>
</evidence>
<dbReference type="PANTHER" id="PTHR28027">
    <property type="entry name" value="TRANSCRIPTIONAL REGULATOR MIT1"/>
    <property type="match status" value="1"/>
</dbReference>
<accession>A0A9W8DUN8</accession>
<feature type="compositionally biased region" description="Basic and acidic residues" evidence="1">
    <location>
        <begin position="166"/>
        <end position="177"/>
    </location>
</feature>
<gene>
    <name evidence="2" type="primary">sge1_1</name>
    <name evidence="2" type="ORF">IWQ60_003577</name>
</gene>
<proteinExistence type="predicted"/>
<feature type="region of interest" description="Disordered" evidence="1">
    <location>
        <begin position="513"/>
        <end position="533"/>
    </location>
</feature>
<reference evidence="2" key="1">
    <citation type="submission" date="2022-07" db="EMBL/GenBank/DDBJ databases">
        <title>Phylogenomic reconstructions and comparative analyses of Kickxellomycotina fungi.</title>
        <authorList>
            <person name="Reynolds N.K."/>
            <person name="Stajich J.E."/>
            <person name="Barry K."/>
            <person name="Grigoriev I.V."/>
            <person name="Crous P."/>
            <person name="Smith M.E."/>
        </authorList>
    </citation>
    <scope>NUCLEOTIDE SEQUENCE</scope>
    <source>
        <strain evidence="2">RSA 861</strain>
    </source>
</reference>
<comment type="caution">
    <text evidence="2">The sequence shown here is derived from an EMBL/GenBank/DDBJ whole genome shotgun (WGS) entry which is preliminary data.</text>
</comment>
<feature type="region of interest" description="Disordered" evidence="1">
    <location>
        <begin position="118"/>
        <end position="196"/>
    </location>
</feature>
<name>A0A9W8DUN8_9FUNG</name>
<dbReference type="PANTHER" id="PTHR28027:SF1">
    <property type="entry name" value="CAMP INDEPENDENT REGULATORY PROTEIN (AFU_ORTHOLOGUE AFUA_3G09640)"/>
    <property type="match status" value="1"/>
</dbReference>
<protein>
    <submittedName>
        <fullName evidence="2">Global transcription regulator sge1</fullName>
    </submittedName>
</protein>
<feature type="compositionally biased region" description="Low complexity" evidence="1">
    <location>
        <begin position="128"/>
        <end position="146"/>
    </location>
</feature>
<dbReference type="Proteomes" id="UP001150569">
    <property type="component" value="Unassembled WGS sequence"/>
</dbReference>
<dbReference type="OrthoDB" id="5572844at2759"/>
<keyword evidence="3" id="KW-1185">Reference proteome</keyword>
<evidence type="ECO:0000313" key="2">
    <source>
        <dbReference type="EMBL" id="KAJ1926691.1"/>
    </source>
</evidence>
<dbReference type="EMBL" id="JANBPT010000155">
    <property type="protein sequence ID" value="KAJ1926691.1"/>
    <property type="molecule type" value="Genomic_DNA"/>
</dbReference>